<dbReference type="EMBL" id="FTOA01000013">
    <property type="protein sequence ID" value="SIT20017.1"/>
    <property type="molecule type" value="Genomic_DNA"/>
</dbReference>
<dbReference type="Gene3D" id="1.25.40.10">
    <property type="entry name" value="Tetratricopeptide repeat domain"/>
    <property type="match status" value="3"/>
</dbReference>
<evidence type="ECO:0000313" key="3">
    <source>
        <dbReference type="EMBL" id="SIT20017.1"/>
    </source>
</evidence>
<reference evidence="3 4" key="1">
    <citation type="submission" date="2017-01" db="EMBL/GenBank/DDBJ databases">
        <authorList>
            <person name="Mah S.A."/>
            <person name="Swanson W.J."/>
            <person name="Moy G.W."/>
            <person name="Vacquier V.D."/>
        </authorList>
    </citation>
    <scope>NUCLEOTIDE SEQUENCE [LARGE SCALE GENOMIC DNA]</scope>
    <source>
        <strain evidence="3 4">DSM 11589</strain>
    </source>
</reference>
<name>A0A1N7QBT9_9PROT</name>
<feature type="repeat" description="TPR" evidence="1">
    <location>
        <begin position="511"/>
        <end position="544"/>
    </location>
</feature>
<dbReference type="SMART" id="SM00028">
    <property type="entry name" value="TPR"/>
    <property type="match status" value="7"/>
</dbReference>
<dbReference type="PROSITE" id="PS50005">
    <property type="entry name" value="TPR"/>
    <property type="match status" value="3"/>
</dbReference>
<dbReference type="Pfam" id="PF13424">
    <property type="entry name" value="TPR_12"/>
    <property type="match status" value="1"/>
</dbReference>
<keyword evidence="4" id="KW-1185">Reference proteome</keyword>
<evidence type="ECO:0000313" key="4">
    <source>
        <dbReference type="Proteomes" id="UP000185678"/>
    </source>
</evidence>
<feature type="repeat" description="TPR" evidence="1">
    <location>
        <begin position="545"/>
        <end position="578"/>
    </location>
</feature>
<keyword evidence="1" id="KW-0802">TPR repeat</keyword>
<organism evidence="3 4">
    <name type="scientific">Insolitispirillum peregrinum</name>
    <dbReference type="NCBI Taxonomy" id="80876"/>
    <lineage>
        <taxon>Bacteria</taxon>
        <taxon>Pseudomonadati</taxon>
        <taxon>Pseudomonadota</taxon>
        <taxon>Alphaproteobacteria</taxon>
        <taxon>Rhodospirillales</taxon>
        <taxon>Novispirillaceae</taxon>
        <taxon>Insolitispirillum</taxon>
    </lineage>
</organism>
<accession>A0A1N7QBT9</accession>
<dbReference type="InterPro" id="IPR019734">
    <property type="entry name" value="TPR_rpt"/>
</dbReference>
<proteinExistence type="predicted"/>
<gene>
    <name evidence="3" type="ORF">SAMN05421779_11347</name>
</gene>
<dbReference type="Pfam" id="PF13414">
    <property type="entry name" value="TPR_11"/>
    <property type="match status" value="1"/>
</dbReference>
<dbReference type="OrthoDB" id="9766710at2"/>
<dbReference type="PANTHER" id="PTHR12558:SF13">
    <property type="entry name" value="CELL DIVISION CYCLE PROTEIN 27 HOMOLOG"/>
    <property type="match status" value="1"/>
</dbReference>
<dbReference type="AlphaFoldDB" id="A0A1N7QBT9"/>
<evidence type="ECO:0000256" key="1">
    <source>
        <dbReference type="PROSITE-ProRule" id="PRU00339"/>
    </source>
</evidence>
<sequence length="592" mass="64914">MNSGTVRSGLMNRSRLHLTTACALLLSVLPAACGGETIAAGGASAVQQAEAPTAGAAPAPAPEALRRSGSFGFGKYLAASVAQNQSDTAAAAAYYFAALEADPTNVGLARRAYFYLLAEGQIKPAVALAERVVELAGDNGIAPLVLAAGDSLKKDYDRAYHRLDGAEEQGINGVVVPMMRAWALAGQKKWDEAQAALEPMNKRRELQQLYHFHSAMIADLAGRDEQAWAHYQATLDGTEMLSLRPVQMALNFLARQGRSDDLVALKDRYLRQNPNSLLAKSLFPDTKAKPARLVTSAEEGMAEALYGTASSLLQNSAYDSALVFCRLSEALHPGFPFAGMMVGDILDELERFPEAAAAYQKVPSSSPLYLVIRLRLATTLERDKKVDAAGKVLADLVKAYPQQPEPLMAQGDLLRRQEKWGEAEKLYQKALGLLSSTDNRLWSLHYSIGITQERSKQWDKAEASLKTSLELNPNQPQVLNYLGYSWIDRGINVEQGKALIEKAVEQRPTDGYIIDSLGWAYFLTGDYARAVEELERAIEFTPADPTINDHLGDAYWRVGRTNEARFQWQRALGLEPEPEQEKTLREKLDKGL</sequence>
<dbReference type="PANTHER" id="PTHR12558">
    <property type="entry name" value="CELL DIVISION CYCLE 16,23,27"/>
    <property type="match status" value="1"/>
</dbReference>
<dbReference type="Proteomes" id="UP000185678">
    <property type="component" value="Unassembled WGS sequence"/>
</dbReference>
<keyword evidence="2" id="KW-0732">Signal</keyword>
<evidence type="ECO:0000256" key="2">
    <source>
        <dbReference type="SAM" id="SignalP"/>
    </source>
</evidence>
<feature type="repeat" description="TPR" evidence="1">
    <location>
        <begin position="442"/>
        <end position="475"/>
    </location>
</feature>
<protein>
    <submittedName>
        <fullName evidence="3">Tetratricopeptide repeat-containing protein</fullName>
    </submittedName>
</protein>
<dbReference type="STRING" id="80876.SAMN05421779_11347"/>
<dbReference type="InterPro" id="IPR011990">
    <property type="entry name" value="TPR-like_helical_dom_sf"/>
</dbReference>
<dbReference type="SUPFAM" id="SSF48452">
    <property type="entry name" value="TPR-like"/>
    <property type="match status" value="3"/>
</dbReference>
<feature type="chain" id="PRO_5012456072" evidence="2">
    <location>
        <begin position="34"/>
        <end position="592"/>
    </location>
</feature>
<dbReference type="RefSeq" id="WP_139333017.1">
    <property type="nucleotide sequence ID" value="NZ_FTOA01000013.1"/>
</dbReference>
<feature type="signal peptide" evidence="2">
    <location>
        <begin position="1"/>
        <end position="33"/>
    </location>
</feature>
<dbReference type="Pfam" id="PF13432">
    <property type="entry name" value="TPR_16"/>
    <property type="match status" value="1"/>
</dbReference>